<dbReference type="InterPro" id="IPR002541">
    <property type="entry name" value="Cyt_c_assembly"/>
</dbReference>
<keyword evidence="5 6" id="KW-0472">Membrane</keyword>
<dbReference type="PANTHER" id="PTHR30071:SF1">
    <property type="entry name" value="CYTOCHROME B_B6 PROTEIN-RELATED"/>
    <property type="match status" value="1"/>
</dbReference>
<accession>A0A2J6WNI4</accession>
<sequence>MGTVFFELALTFYFAGFLLSLAGIIRKKDDLDRAVFLLSMGGFTLHTVYFAIRYIKSGQAPVFSMHEAISFFAWSILLISLCIRFSYKARVLNFGVILIFTFMFVSAFFPRNIPFIKPELKSLLIDIHALMAVFGIALFSMAFVFSVLYLIQERAIKFKKFGGLDRILPSLEVLDKINYRLIFWGFPIYTFAIVLGMIKYINLLGFHFDPKEIWSFLIWIVYLTIFYFRVKEDWRKKKAAYLTIIGFLLVIFGFFGINLLTESFHKRL</sequence>
<evidence type="ECO:0000313" key="9">
    <source>
        <dbReference type="Proteomes" id="UP000242288"/>
    </source>
</evidence>
<dbReference type="PANTHER" id="PTHR30071">
    <property type="entry name" value="HEME EXPORTER PROTEIN C"/>
    <property type="match status" value="1"/>
</dbReference>
<feature type="transmembrane region" description="Helical" evidence="6">
    <location>
        <begin position="91"/>
        <end position="109"/>
    </location>
</feature>
<dbReference type="GO" id="GO:0005886">
    <property type="term" value="C:plasma membrane"/>
    <property type="evidence" value="ECO:0007669"/>
    <property type="project" value="TreeGrafter"/>
</dbReference>
<feature type="transmembrane region" description="Helical" evidence="6">
    <location>
        <begin position="213"/>
        <end position="230"/>
    </location>
</feature>
<evidence type="ECO:0000313" key="8">
    <source>
        <dbReference type="EMBL" id="PMP71940.1"/>
    </source>
</evidence>
<evidence type="ECO:0000256" key="1">
    <source>
        <dbReference type="ARBA" id="ARBA00004141"/>
    </source>
</evidence>
<comment type="subcellular location">
    <subcellularLocation>
        <location evidence="1">Membrane</location>
        <topology evidence="1">Multi-pass membrane protein</topology>
    </subcellularLocation>
</comment>
<evidence type="ECO:0000256" key="3">
    <source>
        <dbReference type="ARBA" id="ARBA00022748"/>
    </source>
</evidence>
<feature type="transmembrane region" description="Helical" evidence="6">
    <location>
        <begin position="239"/>
        <end position="260"/>
    </location>
</feature>
<evidence type="ECO:0000259" key="7">
    <source>
        <dbReference type="Pfam" id="PF01578"/>
    </source>
</evidence>
<keyword evidence="4 6" id="KW-1133">Transmembrane helix</keyword>
<feature type="transmembrane region" description="Helical" evidence="6">
    <location>
        <begin position="64"/>
        <end position="84"/>
    </location>
</feature>
<organism evidence="8 9">
    <name type="scientific">Thermodesulfovibrio aggregans</name>
    <dbReference type="NCBI Taxonomy" id="86166"/>
    <lineage>
        <taxon>Bacteria</taxon>
        <taxon>Pseudomonadati</taxon>
        <taxon>Nitrospirota</taxon>
        <taxon>Thermodesulfovibrionia</taxon>
        <taxon>Thermodesulfovibrionales</taxon>
        <taxon>Thermodesulfovibrionaceae</taxon>
        <taxon>Thermodesulfovibrio</taxon>
    </lineage>
</organism>
<feature type="domain" description="Cytochrome c assembly protein" evidence="7">
    <location>
        <begin position="66"/>
        <end position="265"/>
    </location>
</feature>
<evidence type="ECO:0000256" key="2">
    <source>
        <dbReference type="ARBA" id="ARBA00022692"/>
    </source>
</evidence>
<gene>
    <name evidence="8" type="ORF">C0186_02510</name>
</gene>
<dbReference type="GO" id="GO:0017004">
    <property type="term" value="P:cytochrome complex assembly"/>
    <property type="evidence" value="ECO:0007669"/>
    <property type="project" value="UniProtKB-KW"/>
</dbReference>
<feature type="transmembrane region" description="Helical" evidence="6">
    <location>
        <begin position="181"/>
        <end position="201"/>
    </location>
</feature>
<evidence type="ECO:0000256" key="4">
    <source>
        <dbReference type="ARBA" id="ARBA00022989"/>
    </source>
</evidence>
<name>A0A2J6WNI4_9BACT</name>
<protein>
    <recommendedName>
        <fullName evidence="7">Cytochrome c assembly protein domain-containing protein</fullName>
    </recommendedName>
</protein>
<comment type="caution">
    <text evidence="8">The sequence shown here is derived from an EMBL/GenBank/DDBJ whole genome shotgun (WGS) entry which is preliminary data.</text>
</comment>
<dbReference type="EMBL" id="PNIO01000019">
    <property type="protein sequence ID" value="PMP71940.1"/>
    <property type="molecule type" value="Genomic_DNA"/>
</dbReference>
<keyword evidence="3" id="KW-0201">Cytochrome c-type biogenesis</keyword>
<keyword evidence="2 6" id="KW-0812">Transmembrane</keyword>
<evidence type="ECO:0000256" key="6">
    <source>
        <dbReference type="SAM" id="Phobius"/>
    </source>
</evidence>
<dbReference type="GO" id="GO:0020037">
    <property type="term" value="F:heme binding"/>
    <property type="evidence" value="ECO:0007669"/>
    <property type="project" value="InterPro"/>
</dbReference>
<dbReference type="InterPro" id="IPR045062">
    <property type="entry name" value="Cyt_c_biogenesis_CcsA/CcmC"/>
</dbReference>
<reference evidence="8 9" key="1">
    <citation type="submission" date="2018-01" db="EMBL/GenBank/DDBJ databases">
        <title>Metagenomic assembled genomes from two thermal pools in the Uzon Caldera, Kamchatka, Russia.</title>
        <authorList>
            <person name="Wilkins L."/>
            <person name="Ettinger C."/>
        </authorList>
    </citation>
    <scope>NUCLEOTIDE SEQUENCE [LARGE SCALE GENOMIC DNA]</scope>
    <source>
        <strain evidence="8">ZAV-04</strain>
    </source>
</reference>
<feature type="transmembrane region" description="Helical" evidence="6">
    <location>
        <begin position="129"/>
        <end position="151"/>
    </location>
</feature>
<dbReference type="Pfam" id="PF01578">
    <property type="entry name" value="Cytochrom_C_asm"/>
    <property type="match status" value="1"/>
</dbReference>
<dbReference type="Proteomes" id="UP000242288">
    <property type="component" value="Unassembled WGS sequence"/>
</dbReference>
<feature type="transmembrane region" description="Helical" evidence="6">
    <location>
        <begin position="6"/>
        <end position="25"/>
    </location>
</feature>
<feature type="transmembrane region" description="Helical" evidence="6">
    <location>
        <begin position="34"/>
        <end position="52"/>
    </location>
</feature>
<evidence type="ECO:0000256" key="5">
    <source>
        <dbReference type="ARBA" id="ARBA00023136"/>
    </source>
</evidence>
<proteinExistence type="predicted"/>
<dbReference type="AlphaFoldDB" id="A0A2J6WNI4"/>